<feature type="non-terminal residue" evidence="2">
    <location>
        <position position="1"/>
    </location>
</feature>
<name>A0A7T8H0X6_CALRO</name>
<reference evidence="3" key="1">
    <citation type="submission" date="2021-01" db="EMBL/GenBank/DDBJ databases">
        <title>Caligus Genome Assembly.</title>
        <authorList>
            <person name="Gallardo-Escarate C."/>
        </authorList>
    </citation>
    <scope>NUCLEOTIDE SEQUENCE [LARGE SCALE GENOMIC DNA]</scope>
</reference>
<protein>
    <submittedName>
        <fullName evidence="2">Chromodomain Y-like protein 2</fullName>
    </submittedName>
</protein>
<sequence length="197" mass="22252">SLENKRTLNMLQKLPSSEYFKLWKSPTQYSFNKEEIASSASKEELDVNKVRGIHKAYKDIFVRFYFCFAQIILCSTINGIRNTISAGHGIVLNLLTYMFVEKQRKNAEFLANAIKRLVLSFLDGEELALVAAVNGEATDLGVSMLPLLGVVFTSDKATFSTPYGHYHDRENSGDAHLSPVFASRRGFPTRRPSRTHR</sequence>
<proteinExistence type="predicted"/>
<dbReference type="EMBL" id="CP045899">
    <property type="protein sequence ID" value="QQP41025.1"/>
    <property type="molecule type" value="Genomic_DNA"/>
</dbReference>
<dbReference type="InterPro" id="IPR051053">
    <property type="entry name" value="ECH/Chromodomain_protein"/>
</dbReference>
<dbReference type="PANTHER" id="PTHR43684:SF11">
    <property type="entry name" value="CHROMO DOMAIN-CONTAINING PROTEIN"/>
    <property type="match status" value="1"/>
</dbReference>
<evidence type="ECO:0000256" key="1">
    <source>
        <dbReference type="SAM" id="MobiDB-lite"/>
    </source>
</evidence>
<evidence type="ECO:0000313" key="2">
    <source>
        <dbReference type="EMBL" id="QQP41025.1"/>
    </source>
</evidence>
<organism evidence="2 3">
    <name type="scientific">Caligus rogercresseyi</name>
    <name type="common">Sea louse</name>
    <dbReference type="NCBI Taxonomy" id="217165"/>
    <lineage>
        <taxon>Eukaryota</taxon>
        <taxon>Metazoa</taxon>
        <taxon>Ecdysozoa</taxon>
        <taxon>Arthropoda</taxon>
        <taxon>Crustacea</taxon>
        <taxon>Multicrustacea</taxon>
        <taxon>Hexanauplia</taxon>
        <taxon>Copepoda</taxon>
        <taxon>Siphonostomatoida</taxon>
        <taxon>Caligidae</taxon>
        <taxon>Caligus</taxon>
    </lineage>
</organism>
<dbReference type="PANTHER" id="PTHR43684">
    <property type="match status" value="1"/>
</dbReference>
<dbReference type="AlphaFoldDB" id="A0A7T8H0X6"/>
<evidence type="ECO:0000313" key="3">
    <source>
        <dbReference type="Proteomes" id="UP000595437"/>
    </source>
</evidence>
<accession>A0A7T8H0X6</accession>
<gene>
    <name evidence="2" type="ORF">FKW44_015271</name>
</gene>
<feature type="region of interest" description="Disordered" evidence="1">
    <location>
        <begin position="170"/>
        <end position="197"/>
    </location>
</feature>
<feature type="compositionally biased region" description="Basic residues" evidence="1">
    <location>
        <begin position="187"/>
        <end position="197"/>
    </location>
</feature>
<keyword evidence="3" id="KW-1185">Reference proteome</keyword>
<dbReference type="Proteomes" id="UP000595437">
    <property type="component" value="Chromosome 10"/>
</dbReference>